<feature type="compositionally biased region" description="Acidic residues" evidence="1">
    <location>
        <begin position="929"/>
        <end position="949"/>
    </location>
</feature>
<evidence type="ECO:0000256" key="1">
    <source>
        <dbReference type="SAM" id="MobiDB-lite"/>
    </source>
</evidence>
<gene>
    <name evidence="3" type="ORF">A0J61_06878</name>
</gene>
<dbReference type="Gene3D" id="3.10.260.10">
    <property type="entry name" value="Transcription regulator HTH, APSES-type DNA-binding domain"/>
    <property type="match status" value="2"/>
</dbReference>
<comment type="caution">
    <text evidence="3">The sequence shown here is derived from an EMBL/GenBank/DDBJ whole genome shotgun (WGS) entry which is preliminary data.</text>
</comment>
<feature type="compositionally biased region" description="Basic and acidic residues" evidence="1">
    <location>
        <begin position="894"/>
        <end position="907"/>
    </location>
</feature>
<proteinExistence type="predicted"/>
<accession>A0A1C7N7N1</accession>
<dbReference type="EMBL" id="LUGH01000436">
    <property type="protein sequence ID" value="OBZ85071.1"/>
    <property type="molecule type" value="Genomic_DNA"/>
</dbReference>
<name>A0A1C7N7N1_9FUNG</name>
<feature type="region of interest" description="Disordered" evidence="1">
    <location>
        <begin position="627"/>
        <end position="663"/>
    </location>
</feature>
<dbReference type="AlphaFoldDB" id="A0A1C7N7N1"/>
<dbReference type="PROSITE" id="PS51299">
    <property type="entry name" value="HTH_APSES"/>
    <property type="match status" value="1"/>
</dbReference>
<feature type="region of interest" description="Disordered" evidence="1">
    <location>
        <begin position="793"/>
        <end position="833"/>
    </location>
</feature>
<evidence type="ECO:0000313" key="3">
    <source>
        <dbReference type="EMBL" id="OBZ85071.1"/>
    </source>
</evidence>
<sequence>MLVKEETMEIEGLPFQVHVDDAKDKVFVAILRSLVILKNTPSSPKKLAATIIEHRLAKLGGQTPFATVSSRISQHFKRSTSHELSRKPLLIKHMDEQHARKSRYSIDDCLLQSPIQAKHEISLRTSNSPALEANEQDIAAAITITKMSQQPHYKEPRPQQAETVDVIEKNTEETPKVKTRQETIQGHTFTLTKRWLGYLELHELDSPSDIPNTKVSRFSSTDPKLSYSYVNATQLRKAAIPVLGEGVFDIERERREGGGIAVVISSGPLESNDVWIPLERARELMEEFEIESSPGLTRLLSDELLSECFSDGMLHILAQNNIPETKQHNTLVESSKRHVRIAPTPQKPSEETIVPQLNMNTLQQLMMALPQFLQSPAQSALFSKVLTTYLQYLATFNSAQPTIASSEINKHSVHPHMMLTNSSSQNDINMMSNDTLSNRKEVDEIPSGVPDIPTPPMTEMNSPFTIKTIEPTTPYMEITVIDHVAVCIAFLVKDGQEYRIMRRLDTSYINGTQLLIAGGIETESERSMILSFEMSRVRMPNRQSDLFGTWIPYRRAHELAATCSIQHMLHAFFSDHLEQLFPSPLPSFINNNKRRTRTNSIPSTDDAMRNHHLAALTLAALKNPVVMSDSHRSHQQQQEQQQQEQQEHEQKQQEQQQSPSELYPISTIDRQVSLTHPSRTLKTAAEYTLKAPHLGHFEDAQNDIQKHVVIIDKPTSQNLAVVSFGKESPFIGRHESDIDVEALDYAEDMSEDTDTDHDIEEVRKDMRKLRDAAIAAMELDDLLGSTQLPLYSEKNRRRSDGQVRLTERRIMKKQYHSEEEEEEENERKKMDEDDEDIHFSYKVFDFQRKRPAGFVSGGGKWTVSTNAKLFRPTQIKRSATWNGKMTPAAKRQRKSDQHSTSKKECHVQKATAKPIKRKMTTIVTHTVVDENDEGDEVDVGGSDNEDDLR</sequence>
<dbReference type="GO" id="GO:0003677">
    <property type="term" value="F:DNA binding"/>
    <property type="evidence" value="ECO:0007669"/>
    <property type="project" value="InterPro"/>
</dbReference>
<keyword evidence="4" id="KW-1185">Reference proteome</keyword>
<feature type="compositionally biased region" description="Basic and acidic residues" evidence="1">
    <location>
        <begin position="798"/>
        <end position="809"/>
    </location>
</feature>
<dbReference type="InterPro" id="IPR057511">
    <property type="entry name" value="WH_GDS1"/>
</dbReference>
<dbReference type="Proteomes" id="UP000093000">
    <property type="component" value="Unassembled WGS sequence"/>
</dbReference>
<dbReference type="Pfam" id="PF25318">
    <property type="entry name" value="WHD_GDS1"/>
    <property type="match status" value="1"/>
</dbReference>
<dbReference type="InParanoid" id="A0A1C7N7N1"/>
<dbReference type="OrthoDB" id="5597783at2759"/>
<protein>
    <recommendedName>
        <fullName evidence="2">HTH APSES-type domain-containing protein</fullName>
    </recommendedName>
</protein>
<organism evidence="3 4">
    <name type="scientific">Choanephora cucurbitarum</name>
    <dbReference type="NCBI Taxonomy" id="101091"/>
    <lineage>
        <taxon>Eukaryota</taxon>
        <taxon>Fungi</taxon>
        <taxon>Fungi incertae sedis</taxon>
        <taxon>Mucoromycota</taxon>
        <taxon>Mucoromycotina</taxon>
        <taxon>Mucoromycetes</taxon>
        <taxon>Mucorales</taxon>
        <taxon>Mucorineae</taxon>
        <taxon>Choanephoraceae</taxon>
        <taxon>Choanephoroideae</taxon>
        <taxon>Choanephora</taxon>
    </lineage>
</organism>
<feature type="compositionally biased region" description="Low complexity" evidence="1">
    <location>
        <begin position="635"/>
        <end position="644"/>
    </location>
</feature>
<dbReference type="SUPFAM" id="SSF54616">
    <property type="entry name" value="DNA-binding domain of Mlu1-box binding protein MBP1"/>
    <property type="match status" value="2"/>
</dbReference>
<dbReference type="STRING" id="101091.A0A1C7N7N1"/>
<reference evidence="3 4" key="1">
    <citation type="submission" date="2016-03" db="EMBL/GenBank/DDBJ databases">
        <title>Choanephora cucurbitarum.</title>
        <authorList>
            <person name="Min B."/>
            <person name="Park H."/>
            <person name="Park J.-H."/>
            <person name="Shin H.-D."/>
            <person name="Choi I.-G."/>
        </authorList>
    </citation>
    <scope>NUCLEOTIDE SEQUENCE [LARGE SCALE GENOMIC DNA]</scope>
    <source>
        <strain evidence="3 4">KUS-F28377</strain>
    </source>
</reference>
<dbReference type="InterPro" id="IPR036887">
    <property type="entry name" value="HTH_APSES_sf"/>
</dbReference>
<feature type="domain" description="HTH APSES-type" evidence="2">
    <location>
        <begin position="474"/>
        <end position="584"/>
    </location>
</feature>
<evidence type="ECO:0000259" key="2">
    <source>
        <dbReference type="PROSITE" id="PS51299"/>
    </source>
</evidence>
<evidence type="ECO:0000313" key="4">
    <source>
        <dbReference type="Proteomes" id="UP000093000"/>
    </source>
</evidence>
<feature type="region of interest" description="Disordered" evidence="1">
    <location>
        <begin position="883"/>
        <end position="949"/>
    </location>
</feature>
<dbReference type="InterPro" id="IPR003163">
    <property type="entry name" value="Tscrpt_reg_HTH_APSES-type"/>
</dbReference>